<dbReference type="InterPro" id="IPR050838">
    <property type="entry name" value="Ketopantoate_reductase"/>
</dbReference>
<evidence type="ECO:0000256" key="2">
    <source>
        <dbReference type="ARBA" id="ARBA00023002"/>
    </source>
</evidence>
<gene>
    <name evidence="5" type="ORF">AVDCRST_MAG93-4916</name>
</gene>
<dbReference type="GO" id="GO:0008677">
    <property type="term" value="F:2-dehydropantoate 2-reductase activity"/>
    <property type="evidence" value="ECO:0007669"/>
    <property type="project" value="TreeGrafter"/>
</dbReference>
<dbReference type="Gene3D" id="3.40.50.720">
    <property type="entry name" value="NAD(P)-binding Rossmann-like Domain"/>
    <property type="match status" value="1"/>
</dbReference>
<accession>A0A6J4KHA6</accession>
<reference evidence="5" key="1">
    <citation type="submission" date="2020-02" db="EMBL/GenBank/DDBJ databases">
        <authorList>
            <person name="Meier V. D."/>
        </authorList>
    </citation>
    <scope>NUCLEOTIDE SEQUENCE</scope>
    <source>
        <strain evidence="5">AVDCRST_MAG93</strain>
    </source>
</reference>
<feature type="transmembrane region" description="Helical" evidence="3">
    <location>
        <begin position="330"/>
        <end position="349"/>
    </location>
</feature>
<keyword evidence="3" id="KW-0812">Transmembrane</keyword>
<protein>
    <recommendedName>
        <fullName evidence="4">Ketopantoate reductase N-terminal domain-containing protein</fullName>
    </recommendedName>
</protein>
<proteinExistence type="predicted"/>
<evidence type="ECO:0000256" key="3">
    <source>
        <dbReference type="SAM" id="Phobius"/>
    </source>
</evidence>
<sequence length="353" mass="37928">MKILIYGAGVLGSLYAARLQEAGNDVSILARGQRLADLKEHGIVLRKARTDKQTSTQVKVVEQLASKDAYDLVVVIVRKNQLSSVLPALADHEHTPNVLFMLNNAAGPQQMVDALGYERVVLGFPVAAGWLEGYTVNYLALPNWLQRMQPAVFGELDGRMTPRLGRIMGAFREAGFYTAAVPNMDAWLKTHASVVVPIGAAARATGSDVRRLSRTPDALVLTARAIQEYLAVLRAQGVPVTPGVLGTLGRLPEPLLVALLSRLFKSEFAEMGIGPHADASPDEMRQLADELGELSHAATVPTPAADQLRAHLNPDAPQIPESSARPPRNLRAVGVAFAAVVGVLAVLRLSRSR</sequence>
<evidence type="ECO:0000256" key="1">
    <source>
        <dbReference type="ARBA" id="ARBA00022857"/>
    </source>
</evidence>
<dbReference type="PANTHER" id="PTHR43765:SF2">
    <property type="entry name" value="2-DEHYDROPANTOATE 2-REDUCTASE"/>
    <property type="match status" value="1"/>
</dbReference>
<dbReference type="InterPro" id="IPR013332">
    <property type="entry name" value="KPR_N"/>
</dbReference>
<dbReference type="GO" id="GO:0050661">
    <property type="term" value="F:NADP binding"/>
    <property type="evidence" value="ECO:0007669"/>
    <property type="project" value="TreeGrafter"/>
</dbReference>
<dbReference type="GO" id="GO:0005737">
    <property type="term" value="C:cytoplasm"/>
    <property type="evidence" value="ECO:0007669"/>
    <property type="project" value="TreeGrafter"/>
</dbReference>
<dbReference type="EMBL" id="CADCTR010001658">
    <property type="protein sequence ID" value="CAA9306018.1"/>
    <property type="molecule type" value="Genomic_DNA"/>
</dbReference>
<keyword evidence="3" id="KW-0472">Membrane</keyword>
<keyword evidence="1" id="KW-0521">NADP</keyword>
<keyword evidence="2" id="KW-0560">Oxidoreductase</keyword>
<dbReference type="InterPro" id="IPR036291">
    <property type="entry name" value="NAD(P)-bd_dom_sf"/>
</dbReference>
<dbReference type="PANTHER" id="PTHR43765">
    <property type="entry name" value="2-DEHYDROPANTOATE 2-REDUCTASE-RELATED"/>
    <property type="match status" value="1"/>
</dbReference>
<organism evidence="5">
    <name type="scientific">uncultured Chloroflexia bacterium</name>
    <dbReference type="NCBI Taxonomy" id="1672391"/>
    <lineage>
        <taxon>Bacteria</taxon>
        <taxon>Bacillati</taxon>
        <taxon>Chloroflexota</taxon>
        <taxon>Chloroflexia</taxon>
        <taxon>environmental samples</taxon>
    </lineage>
</organism>
<feature type="domain" description="Ketopantoate reductase N-terminal" evidence="4">
    <location>
        <begin position="3"/>
        <end position="124"/>
    </location>
</feature>
<dbReference type="AlphaFoldDB" id="A0A6J4KHA6"/>
<dbReference type="Pfam" id="PF02558">
    <property type="entry name" value="ApbA"/>
    <property type="match status" value="1"/>
</dbReference>
<keyword evidence="3" id="KW-1133">Transmembrane helix</keyword>
<name>A0A6J4KHA6_9CHLR</name>
<dbReference type="SUPFAM" id="SSF51735">
    <property type="entry name" value="NAD(P)-binding Rossmann-fold domains"/>
    <property type="match status" value="1"/>
</dbReference>
<evidence type="ECO:0000259" key="4">
    <source>
        <dbReference type="Pfam" id="PF02558"/>
    </source>
</evidence>
<evidence type="ECO:0000313" key="5">
    <source>
        <dbReference type="EMBL" id="CAA9306018.1"/>
    </source>
</evidence>